<dbReference type="FunFam" id="2.40.420.20:FF:000003">
    <property type="entry name" value="Cation efflux system protein cusB"/>
    <property type="match status" value="1"/>
</dbReference>
<dbReference type="InterPro" id="IPR058790">
    <property type="entry name" value="BSH_CusB"/>
</dbReference>
<dbReference type="InterPro" id="IPR006143">
    <property type="entry name" value="RND_pump_MFP"/>
</dbReference>
<dbReference type="InterPro" id="IPR058792">
    <property type="entry name" value="Beta-barrel_RND_2"/>
</dbReference>
<reference evidence="8 9" key="1">
    <citation type="journal article" date="2018" name="Arch. Microbiol.">
        <title>New insights into the metabolic potential of the phototrophic purple bacterium Rhodopila globiformis DSM 161(T) from its draft genome sequence and evidence for a vanadium-dependent nitrogenase.</title>
        <authorList>
            <person name="Imhoff J.F."/>
            <person name="Rahn T."/>
            <person name="Kunzel S."/>
            <person name="Neulinger S.C."/>
        </authorList>
    </citation>
    <scope>NUCLEOTIDE SEQUENCE [LARGE SCALE GENOMIC DNA]</scope>
    <source>
        <strain evidence="8 9">DSM 16996</strain>
    </source>
</reference>
<evidence type="ECO:0000256" key="1">
    <source>
        <dbReference type="ARBA" id="ARBA00009477"/>
    </source>
</evidence>
<comment type="caution">
    <text evidence="8">The sequence shown here is derived from an EMBL/GenBank/DDBJ whole genome shotgun (WGS) entry which is preliminary data.</text>
</comment>
<protein>
    <submittedName>
        <fullName evidence="8">Efflux transporter periplasmic adaptor subunit</fullName>
    </submittedName>
</protein>
<dbReference type="Pfam" id="PF25975">
    <property type="entry name" value="CzcB_C"/>
    <property type="match status" value="1"/>
</dbReference>
<dbReference type="GO" id="GO:0016020">
    <property type="term" value="C:membrane"/>
    <property type="evidence" value="ECO:0007669"/>
    <property type="project" value="InterPro"/>
</dbReference>
<sequence length="434" mass="46795">MFRTLSLAGAFALAALLCAPAPTRAEPEILFYRDPMGGPDLSKTPKKDAMGMDFLPVRASDLAGRLPALDGAPPPHRKILYYRNPMGLADVSATPKKDAMGMDYIPVTEGDEADSTTIKLSPGKIQRAGVRSEAARLKTLTATLRAPGTIQIDERRQTIVATRSPAFIEKVGEATTGEAVRKGQILFRFYAPDASAAAAQYAANPGYEGARTRLDVLNIPEATIAEIARTHKAPLSIAWPAPHDGVILERNAIEGMKAEAGQTLFRLADLSLVWALVDVAERDAVRLKPGQSVTLFARGAPERKFSGRITVIYPQINRDSRTARVRVELANPDLFLRPDMYVEAEIATEQAKPVVTVPTSAVLDSGLRKIVLVDLGEGRFAPREVRLGRQSEGVTEIGDGLAEGEQVVVTATFLIDSESNLKAALQSLAPEQKP</sequence>
<evidence type="ECO:0000259" key="7">
    <source>
        <dbReference type="Pfam" id="PF25975"/>
    </source>
</evidence>
<dbReference type="InterPro" id="IPR058649">
    <property type="entry name" value="CzcB_C"/>
</dbReference>
<keyword evidence="2" id="KW-0813">Transport</keyword>
<dbReference type="InterPro" id="IPR051909">
    <property type="entry name" value="MFP_Cation_Efflux"/>
</dbReference>
<organism evidence="8 9">
    <name type="scientific">Rhodoblastus sphagnicola</name>
    <dbReference type="NCBI Taxonomy" id="333368"/>
    <lineage>
        <taxon>Bacteria</taxon>
        <taxon>Pseudomonadati</taxon>
        <taxon>Pseudomonadota</taxon>
        <taxon>Alphaproteobacteria</taxon>
        <taxon>Hyphomicrobiales</taxon>
        <taxon>Rhodoblastaceae</taxon>
        <taxon>Rhodoblastus</taxon>
    </lineage>
</organism>
<proteinExistence type="inferred from homology"/>
<dbReference type="NCBIfam" id="TIGR01730">
    <property type="entry name" value="RND_mfp"/>
    <property type="match status" value="1"/>
</dbReference>
<feature type="domain" description="CzcB-like C-terminal circularly permuted SH3-like" evidence="7">
    <location>
        <begin position="355"/>
        <end position="415"/>
    </location>
</feature>
<keyword evidence="9" id="KW-1185">Reference proteome</keyword>
<dbReference type="GO" id="GO:0030288">
    <property type="term" value="C:outer membrane-bounded periplasmic space"/>
    <property type="evidence" value="ECO:0007669"/>
    <property type="project" value="TreeGrafter"/>
</dbReference>
<evidence type="ECO:0000256" key="2">
    <source>
        <dbReference type="ARBA" id="ARBA00022448"/>
    </source>
</evidence>
<feature type="domain" description="CusB-like beta-barrel" evidence="6">
    <location>
        <begin position="273"/>
        <end position="349"/>
    </location>
</feature>
<evidence type="ECO:0000256" key="4">
    <source>
        <dbReference type="ARBA" id="ARBA00023065"/>
    </source>
</evidence>
<dbReference type="GO" id="GO:0046914">
    <property type="term" value="F:transition metal ion binding"/>
    <property type="evidence" value="ECO:0007669"/>
    <property type="project" value="TreeGrafter"/>
</dbReference>
<dbReference type="PANTHER" id="PTHR30097:SF15">
    <property type="entry name" value="CATION EFFLUX SYSTEM PROTEIN CUSB"/>
    <property type="match status" value="1"/>
</dbReference>
<dbReference type="GO" id="GO:0022857">
    <property type="term" value="F:transmembrane transporter activity"/>
    <property type="evidence" value="ECO:0007669"/>
    <property type="project" value="InterPro"/>
</dbReference>
<dbReference type="OrthoDB" id="9806939at2"/>
<evidence type="ECO:0000259" key="6">
    <source>
        <dbReference type="Pfam" id="PF25954"/>
    </source>
</evidence>
<dbReference type="Gene3D" id="2.40.420.20">
    <property type="match status" value="1"/>
</dbReference>
<dbReference type="RefSeq" id="WP_104509715.1">
    <property type="nucleotide sequence ID" value="NZ_JACIGC010000001.1"/>
</dbReference>
<keyword evidence="4" id="KW-0406">Ion transport</keyword>
<dbReference type="Gene3D" id="2.40.30.170">
    <property type="match status" value="1"/>
</dbReference>
<evidence type="ECO:0000256" key="3">
    <source>
        <dbReference type="ARBA" id="ARBA00022729"/>
    </source>
</evidence>
<dbReference type="EMBL" id="NHSJ01000126">
    <property type="protein sequence ID" value="PPQ27206.1"/>
    <property type="molecule type" value="Genomic_DNA"/>
</dbReference>
<evidence type="ECO:0000259" key="5">
    <source>
        <dbReference type="Pfam" id="PF25919"/>
    </source>
</evidence>
<dbReference type="Pfam" id="PF25919">
    <property type="entry name" value="BSH_CusB"/>
    <property type="match status" value="1"/>
</dbReference>
<dbReference type="GO" id="GO:0015679">
    <property type="term" value="P:plasma membrane copper ion transport"/>
    <property type="evidence" value="ECO:0007669"/>
    <property type="project" value="TreeGrafter"/>
</dbReference>
<evidence type="ECO:0000313" key="9">
    <source>
        <dbReference type="Proteomes" id="UP000239089"/>
    </source>
</evidence>
<dbReference type="PANTHER" id="PTHR30097">
    <property type="entry name" value="CATION EFFLUX SYSTEM PROTEIN CUSB"/>
    <property type="match status" value="1"/>
</dbReference>
<gene>
    <name evidence="8" type="ORF">CCR94_20445</name>
</gene>
<dbReference type="Pfam" id="PF25954">
    <property type="entry name" value="Beta-barrel_RND_2"/>
    <property type="match status" value="1"/>
</dbReference>
<comment type="similarity">
    <text evidence="1">Belongs to the membrane fusion protein (MFP) (TC 8.A.1) family.</text>
</comment>
<name>A0A2S6MXW9_9HYPH</name>
<dbReference type="FunFam" id="2.40.30.170:FF:000010">
    <property type="entry name" value="Efflux RND transporter periplasmic adaptor subunit"/>
    <property type="match status" value="1"/>
</dbReference>
<dbReference type="AlphaFoldDB" id="A0A2S6MXW9"/>
<keyword evidence="3" id="KW-0732">Signal</keyword>
<evidence type="ECO:0000313" key="8">
    <source>
        <dbReference type="EMBL" id="PPQ27206.1"/>
    </source>
</evidence>
<dbReference type="Proteomes" id="UP000239089">
    <property type="component" value="Unassembled WGS sequence"/>
</dbReference>
<feature type="domain" description="CusB-like barrel-sandwich hybrid" evidence="5">
    <location>
        <begin position="158"/>
        <end position="268"/>
    </location>
</feature>
<dbReference type="GO" id="GO:0060003">
    <property type="term" value="P:copper ion export"/>
    <property type="evidence" value="ECO:0007669"/>
    <property type="project" value="TreeGrafter"/>
</dbReference>
<accession>A0A2S6MXW9</accession>
<dbReference type="SUPFAM" id="SSF111369">
    <property type="entry name" value="HlyD-like secretion proteins"/>
    <property type="match status" value="1"/>
</dbReference>